<dbReference type="Gene3D" id="3.20.20.370">
    <property type="entry name" value="Glycoside hydrolase/deacetylase"/>
    <property type="match status" value="1"/>
</dbReference>
<dbReference type="InterPro" id="IPR022560">
    <property type="entry name" value="DUF3473"/>
</dbReference>
<dbReference type="InterPro" id="IPR045235">
    <property type="entry name" value="PuuE_HpPgdA-like"/>
</dbReference>
<dbReference type="InterPro" id="IPR011330">
    <property type="entry name" value="Glyco_hydro/deAcase_b/a-brl"/>
</dbReference>
<dbReference type="Pfam" id="PF01522">
    <property type="entry name" value="Polysacc_deac_1"/>
    <property type="match status" value="1"/>
</dbReference>
<dbReference type="CDD" id="cd10941">
    <property type="entry name" value="CE4_PuuE_HpPgdA_like_2"/>
    <property type="match status" value="1"/>
</dbReference>
<sequence length="321" mass="36006">MASSHPLRLVSAEDSASTTNAISFDVEHWHSATLLSDAVEDPEDRIEESVDVVLDVLRRHDVRATFFVVGEVASEYPDVVRKIADAEHELASHGHTHTPLFELSPDAFERELDRSTTAIERASGIEPVGFRAPNFSVTGRTDWALSILESNGYRYDSSVFPVTTPMYGVSGAPIRPYDVALDDPFHASSAEQSGCGLVEVPLSVLGSRVRLPIAGGFYGRVTPVWLLERGIRRLNRRGIPATLYFHPWEFNPAVRVDSPSVPKRFVSFVGIEKTARKLDRLLTAFDFGPIRAMVDRRERNPKRDKWRELRTDDATDTEYDR</sequence>
<evidence type="ECO:0000313" key="3">
    <source>
        <dbReference type="Proteomes" id="UP000509750"/>
    </source>
</evidence>
<gene>
    <name evidence="2" type="ORF">HUG10_17445</name>
</gene>
<feature type="domain" description="NodB homology" evidence="1">
    <location>
        <begin position="36"/>
        <end position="242"/>
    </location>
</feature>
<evidence type="ECO:0000313" key="2">
    <source>
        <dbReference type="EMBL" id="QLG29204.1"/>
    </source>
</evidence>
<keyword evidence="3" id="KW-1185">Reference proteome</keyword>
<dbReference type="AlphaFoldDB" id="A0A7D5GNB2"/>
<dbReference type="PROSITE" id="PS51677">
    <property type="entry name" value="NODB"/>
    <property type="match status" value="1"/>
</dbReference>
<organism evidence="2 3">
    <name type="scientific">Halorarum halophilum</name>
    <dbReference type="NCBI Taxonomy" id="2743090"/>
    <lineage>
        <taxon>Archaea</taxon>
        <taxon>Methanobacteriati</taxon>
        <taxon>Methanobacteriota</taxon>
        <taxon>Stenosarchaea group</taxon>
        <taxon>Halobacteria</taxon>
        <taxon>Halobacteriales</taxon>
        <taxon>Haloferacaceae</taxon>
        <taxon>Halorarum</taxon>
    </lineage>
</organism>
<dbReference type="PANTHER" id="PTHR47561">
    <property type="entry name" value="POLYSACCHARIDE DEACETYLASE FAMILY PROTEIN (AFU_ORTHOLOGUE AFUA_6G05030)"/>
    <property type="match status" value="1"/>
</dbReference>
<dbReference type="Pfam" id="PF11959">
    <property type="entry name" value="DUF3473"/>
    <property type="match status" value="1"/>
</dbReference>
<dbReference type="KEGG" id="halg:HUG10_17445"/>
<dbReference type="SUPFAM" id="SSF88713">
    <property type="entry name" value="Glycoside hydrolase/deacetylase"/>
    <property type="match status" value="1"/>
</dbReference>
<dbReference type="InterPro" id="IPR002509">
    <property type="entry name" value="NODB_dom"/>
</dbReference>
<dbReference type="EMBL" id="CP058529">
    <property type="protein sequence ID" value="QLG29204.1"/>
    <property type="molecule type" value="Genomic_DNA"/>
</dbReference>
<dbReference type="GO" id="GO:0005975">
    <property type="term" value="P:carbohydrate metabolic process"/>
    <property type="evidence" value="ECO:0007669"/>
    <property type="project" value="InterPro"/>
</dbReference>
<evidence type="ECO:0000259" key="1">
    <source>
        <dbReference type="PROSITE" id="PS51677"/>
    </source>
</evidence>
<dbReference type="Proteomes" id="UP000509750">
    <property type="component" value="Chromosome"/>
</dbReference>
<protein>
    <submittedName>
        <fullName evidence="2">DUF3473 domain-containing protein</fullName>
    </submittedName>
</protein>
<proteinExistence type="predicted"/>
<dbReference type="OrthoDB" id="10436at2157"/>
<dbReference type="GO" id="GO:0016810">
    <property type="term" value="F:hydrolase activity, acting on carbon-nitrogen (but not peptide) bonds"/>
    <property type="evidence" value="ECO:0007669"/>
    <property type="project" value="InterPro"/>
</dbReference>
<name>A0A7D5GNB2_9EURY</name>
<reference evidence="2 3" key="1">
    <citation type="submission" date="2020-07" db="EMBL/GenBank/DDBJ databases">
        <title>Gai3-2, isolated from salt lake.</title>
        <authorList>
            <person name="Cui H."/>
            <person name="Shi X."/>
        </authorList>
    </citation>
    <scope>NUCLEOTIDE SEQUENCE [LARGE SCALE GENOMIC DNA]</scope>
    <source>
        <strain evidence="2 3">Gai3-2</strain>
    </source>
</reference>
<dbReference type="PANTHER" id="PTHR47561:SF1">
    <property type="entry name" value="POLYSACCHARIDE DEACETYLASE FAMILY PROTEIN (AFU_ORTHOLOGUE AFUA_6G05030)"/>
    <property type="match status" value="1"/>
</dbReference>
<accession>A0A7D5GNB2</accession>